<dbReference type="Proteomes" id="UP000324222">
    <property type="component" value="Unassembled WGS sequence"/>
</dbReference>
<protein>
    <submittedName>
        <fullName evidence="1">Uncharacterized protein</fullName>
    </submittedName>
</protein>
<organism evidence="1 2">
    <name type="scientific">Portunus trituberculatus</name>
    <name type="common">Swimming crab</name>
    <name type="synonym">Neptunus trituberculatus</name>
    <dbReference type="NCBI Taxonomy" id="210409"/>
    <lineage>
        <taxon>Eukaryota</taxon>
        <taxon>Metazoa</taxon>
        <taxon>Ecdysozoa</taxon>
        <taxon>Arthropoda</taxon>
        <taxon>Crustacea</taxon>
        <taxon>Multicrustacea</taxon>
        <taxon>Malacostraca</taxon>
        <taxon>Eumalacostraca</taxon>
        <taxon>Eucarida</taxon>
        <taxon>Decapoda</taxon>
        <taxon>Pleocyemata</taxon>
        <taxon>Brachyura</taxon>
        <taxon>Eubrachyura</taxon>
        <taxon>Portunoidea</taxon>
        <taxon>Portunidae</taxon>
        <taxon>Portuninae</taxon>
        <taxon>Portunus</taxon>
    </lineage>
</organism>
<comment type="caution">
    <text evidence="1">The sequence shown here is derived from an EMBL/GenBank/DDBJ whole genome shotgun (WGS) entry which is preliminary data.</text>
</comment>
<proteinExistence type="predicted"/>
<name>A0A5B7H1N1_PORTR</name>
<evidence type="ECO:0000313" key="2">
    <source>
        <dbReference type="Proteomes" id="UP000324222"/>
    </source>
</evidence>
<sequence>MADANLRILSSGAAARHEGPMVIANPTIINTAKGTKSTGNFLTCTADKTMGGDKRLATKHGSHMADAISWIGVWLSGMGAVRQTPTSVSWVMG</sequence>
<dbReference type="AlphaFoldDB" id="A0A5B7H1N1"/>
<evidence type="ECO:0000313" key="1">
    <source>
        <dbReference type="EMBL" id="MPC66461.1"/>
    </source>
</evidence>
<accession>A0A5B7H1N1</accession>
<dbReference type="EMBL" id="VSRR010024787">
    <property type="protein sequence ID" value="MPC66461.1"/>
    <property type="molecule type" value="Genomic_DNA"/>
</dbReference>
<reference evidence="1 2" key="1">
    <citation type="submission" date="2019-05" db="EMBL/GenBank/DDBJ databases">
        <title>Another draft genome of Portunus trituberculatus and its Hox gene families provides insights of decapod evolution.</title>
        <authorList>
            <person name="Jeong J.-H."/>
            <person name="Song I."/>
            <person name="Kim S."/>
            <person name="Choi T."/>
            <person name="Kim D."/>
            <person name="Ryu S."/>
            <person name="Kim W."/>
        </authorList>
    </citation>
    <scope>NUCLEOTIDE SEQUENCE [LARGE SCALE GENOMIC DNA]</scope>
    <source>
        <tissue evidence="1">Muscle</tissue>
    </source>
</reference>
<keyword evidence="2" id="KW-1185">Reference proteome</keyword>
<gene>
    <name evidence="1" type="ORF">E2C01_060608</name>
</gene>